<evidence type="ECO:0000313" key="1">
    <source>
        <dbReference type="EMBL" id="MCZ0666669.1"/>
    </source>
</evidence>
<proteinExistence type="predicted"/>
<protein>
    <submittedName>
        <fullName evidence="1">Uncharacterized protein</fullName>
    </submittedName>
</protein>
<dbReference type="AlphaFoldDB" id="A0A9Q4EY17"/>
<accession>A0A9Q4EY17</accession>
<organism evidence="1 2">
    <name type="scientific">Mediterraneibacter gnavus</name>
    <name type="common">Ruminococcus gnavus</name>
    <dbReference type="NCBI Taxonomy" id="33038"/>
    <lineage>
        <taxon>Bacteria</taxon>
        <taxon>Bacillati</taxon>
        <taxon>Bacillota</taxon>
        <taxon>Clostridia</taxon>
        <taxon>Lachnospirales</taxon>
        <taxon>Lachnospiraceae</taxon>
        <taxon>Mediterraneibacter</taxon>
    </lineage>
</organism>
<dbReference type="RefSeq" id="WP_118048145.1">
    <property type="nucleotide sequence ID" value="NZ_JAPRAY010000003.1"/>
</dbReference>
<name>A0A9Q4EY17_MEDGN</name>
<evidence type="ECO:0000313" key="2">
    <source>
        <dbReference type="Proteomes" id="UP001079535"/>
    </source>
</evidence>
<sequence>MSDMIYYCKHEENDCPVKDACERYVDAEQHQCKVTLYKAMCVDDNGRVLFINKTPIIAEETEVKSE</sequence>
<comment type="caution">
    <text evidence="1">The sequence shown here is derived from an EMBL/GenBank/DDBJ whole genome shotgun (WGS) entry which is preliminary data.</text>
</comment>
<dbReference type="EMBL" id="JAPRAY010000003">
    <property type="protein sequence ID" value="MCZ0666669.1"/>
    <property type="molecule type" value="Genomic_DNA"/>
</dbReference>
<gene>
    <name evidence="1" type="ORF">OZZ17_03840</name>
</gene>
<reference evidence="1" key="1">
    <citation type="submission" date="2022-11" db="EMBL/GenBank/DDBJ databases">
        <title>Temperate bacteriophages infecting mucin-degrading bacterium Ruminococcus gnavus from the human gut.</title>
        <authorList>
            <person name="Buttimer C."/>
        </authorList>
    </citation>
    <scope>NUCLEOTIDE SEQUENCE</scope>
    <source>
        <strain evidence="1">CCUG 49994</strain>
    </source>
</reference>
<dbReference type="Proteomes" id="UP001079535">
    <property type="component" value="Unassembled WGS sequence"/>
</dbReference>